<dbReference type="EMBL" id="CAUYUJ010018632">
    <property type="protein sequence ID" value="CAK0885147.1"/>
    <property type="molecule type" value="Genomic_DNA"/>
</dbReference>
<feature type="compositionally biased region" description="Basic and acidic residues" evidence="1">
    <location>
        <begin position="20"/>
        <end position="38"/>
    </location>
</feature>
<proteinExistence type="predicted"/>
<evidence type="ECO:0000313" key="2">
    <source>
        <dbReference type="EMBL" id="CAK0885147.1"/>
    </source>
</evidence>
<protein>
    <recommendedName>
        <fullName evidence="4">Ribosome biogenesis protein NOP53</fullName>
    </recommendedName>
</protein>
<feature type="compositionally biased region" description="Basic residues" evidence="1">
    <location>
        <begin position="137"/>
        <end position="149"/>
    </location>
</feature>
<evidence type="ECO:0008006" key="4">
    <source>
        <dbReference type="Google" id="ProtNLM"/>
    </source>
</evidence>
<dbReference type="Proteomes" id="UP001189429">
    <property type="component" value="Unassembled WGS sequence"/>
</dbReference>
<name>A0ABN9WFG1_9DINO</name>
<feature type="region of interest" description="Disordered" evidence="1">
    <location>
        <begin position="1"/>
        <end position="38"/>
    </location>
</feature>
<feature type="region of interest" description="Disordered" evidence="1">
    <location>
        <begin position="137"/>
        <end position="167"/>
    </location>
</feature>
<comment type="caution">
    <text evidence="2">The sequence shown here is derived from an EMBL/GenBank/DDBJ whole genome shotgun (WGS) entry which is preliminary data.</text>
</comment>
<sequence>MAVAAPGDLAPRRRQPNRSAAERRAQCARAKERAASRLVRAPDRIARHRGQRLSGFAQAFQEALAAAPALDPSPRCDRGEACAALAADVDVDDEGETLLARAAADAVAADAEAEPEQSEGMEVFEVAELAAALRRRGLGGPRGRTRCPSRHVEPPLGPARPPRRPPRLKLRGRLAAALRGRAAVASRLGATLAELAAVEAALAAAGHPIPIRPLGWAQ</sequence>
<evidence type="ECO:0000313" key="3">
    <source>
        <dbReference type="Proteomes" id="UP001189429"/>
    </source>
</evidence>
<organism evidence="2 3">
    <name type="scientific">Prorocentrum cordatum</name>
    <dbReference type="NCBI Taxonomy" id="2364126"/>
    <lineage>
        <taxon>Eukaryota</taxon>
        <taxon>Sar</taxon>
        <taxon>Alveolata</taxon>
        <taxon>Dinophyceae</taxon>
        <taxon>Prorocentrales</taxon>
        <taxon>Prorocentraceae</taxon>
        <taxon>Prorocentrum</taxon>
    </lineage>
</organism>
<feature type="non-terminal residue" evidence="2">
    <location>
        <position position="218"/>
    </location>
</feature>
<keyword evidence="3" id="KW-1185">Reference proteome</keyword>
<evidence type="ECO:0000256" key="1">
    <source>
        <dbReference type="SAM" id="MobiDB-lite"/>
    </source>
</evidence>
<accession>A0ABN9WFG1</accession>
<reference evidence="2" key="1">
    <citation type="submission" date="2023-10" db="EMBL/GenBank/DDBJ databases">
        <authorList>
            <person name="Chen Y."/>
            <person name="Shah S."/>
            <person name="Dougan E. K."/>
            <person name="Thang M."/>
            <person name="Chan C."/>
        </authorList>
    </citation>
    <scope>NUCLEOTIDE SEQUENCE [LARGE SCALE GENOMIC DNA]</scope>
</reference>
<gene>
    <name evidence="2" type="ORF">PCOR1329_LOCUS66849</name>
</gene>